<evidence type="ECO:0000256" key="2">
    <source>
        <dbReference type="ARBA" id="ARBA00022723"/>
    </source>
</evidence>
<dbReference type="FunFam" id="3.30.160.60:FF:000202">
    <property type="entry name" value="Zinc finger protein 574"/>
    <property type="match status" value="1"/>
</dbReference>
<feature type="domain" description="C2H2-type" evidence="9">
    <location>
        <begin position="267"/>
        <end position="294"/>
    </location>
</feature>
<keyword evidence="2" id="KW-0479">Metal-binding</keyword>
<dbReference type="Gene3D" id="3.30.160.60">
    <property type="entry name" value="Classic Zinc Finger"/>
    <property type="match status" value="6"/>
</dbReference>
<dbReference type="InterPro" id="IPR056438">
    <property type="entry name" value="Znf-C2H2_CTCF"/>
</dbReference>
<dbReference type="SUPFAM" id="SSF57667">
    <property type="entry name" value="beta-beta-alpha zinc fingers"/>
    <property type="match status" value="3"/>
</dbReference>
<reference evidence="10" key="1">
    <citation type="submission" date="2025-08" db="UniProtKB">
        <authorList>
            <consortium name="Ensembl"/>
        </authorList>
    </citation>
    <scope>IDENTIFICATION</scope>
</reference>
<dbReference type="GO" id="GO:0005634">
    <property type="term" value="C:nucleus"/>
    <property type="evidence" value="ECO:0007669"/>
    <property type="project" value="UniProtKB-SubCell"/>
</dbReference>
<keyword evidence="6" id="KW-0539">Nucleus</keyword>
<evidence type="ECO:0000256" key="5">
    <source>
        <dbReference type="ARBA" id="ARBA00022833"/>
    </source>
</evidence>
<keyword evidence="4 7" id="KW-0863">Zinc-finger</keyword>
<reference evidence="10" key="2">
    <citation type="submission" date="2025-09" db="UniProtKB">
        <authorList>
            <consortium name="Ensembl"/>
        </authorList>
    </citation>
    <scope>IDENTIFICATION</scope>
</reference>
<dbReference type="Pfam" id="PF00096">
    <property type="entry name" value="zf-C2H2"/>
    <property type="match status" value="3"/>
</dbReference>
<keyword evidence="11" id="KW-1185">Reference proteome</keyword>
<comment type="subcellular location">
    <subcellularLocation>
        <location evidence="1">Nucleus</location>
    </subcellularLocation>
</comment>
<dbReference type="FunFam" id="3.30.160.60:FF:000671">
    <property type="entry name" value="Zinc finger protein 26"/>
    <property type="match status" value="1"/>
</dbReference>
<dbReference type="PROSITE" id="PS50157">
    <property type="entry name" value="ZINC_FINGER_C2H2_2"/>
    <property type="match status" value="6"/>
</dbReference>
<feature type="domain" description="C2H2-type" evidence="9">
    <location>
        <begin position="140"/>
        <end position="162"/>
    </location>
</feature>
<feature type="compositionally biased region" description="Basic and acidic residues" evidence="8">
    <location>
        <begin position="12"/>
        <end position="23"/>
    </location>
</feature>
<dbReference type="AlphaFoldDB" id="A0A663MLA8"/>
<evidence type="ECO:0000256" key="1">
    <source>
        <dbReference type="ARBA" id="ARBA00004123"/>
    </source>
</evidence>
<feature type="domain" description="C2H2-type" evidence="9">
    <location>
        <begin position="320"/>
        <end position="347"/>
    </location>
</feature>
<dbReference type="FunFam" id="3.30.160.60:FF:001573">
    <property type="entry name" value="Zinc finger protein 407"/>
    <property type="match status" value="1"/>
</dbReference>
<keyword evidence="5" id="KW-0862">Zinc</keyword>
<dbReference type="PANTHER" id="PTHR24379">
    <property type="entry name" value="KRAB AND ZINC FINGER DOMAIN-CONTAINING"/>
    <property type="match status" value="1"/>
</dbReference>
<feature type="domain" description="C2H2-type" evidence="9">
    <location>
        <begin position="239"/>
        <end position="266"/>
    </location>
</feature>
<dbReference type="InterPro" id="IPR013087">
    <property type="entry name" value="Znf_C2H2_type"/>
</dbReference>
<accession>A0A663MLA8</accession>
<evidence type="ECO:0000256" key="3">
    <source>
        <dbReference type="ARBA" id="ARBA00022737"/>
    </source>
</evidence>
<organism evidence="10 11">
    <name type="scientific">Athene cunicularia</name>
    <name type="common">Burrowing owl</name>
    <name type="synonym">Speotyto cunicularia</name>
    <dbReference type="NCBI Taxonomy" id="194338"/>
    <lineage>
        <taxon>Eukaryota</taxon>
        <taxon>Metazoa</taxon>
        <taxon>Chordata</taxon>
        <taxon>Craniata</taxon>
        <taxon>Vertebrata</taxon>
        <taxon>Euteleostomi</taxon>
        <taxon>Archelosauria</taxon>
        <taxon>Archosauria</taxon>
        <taxon>Dinosauria</taxon>
        <taxon>Saurischia</taxon>
        <taxon>Theropoda</taxon>
        <taxon>Coelurosauria</taxon>
        <taxon>Aves</taxon>
        <taxon>Neognathae</taxon>
        <taxon>Neoaves</taxon>
        <taxon>Telluraves</taxon>
        <taxon>Strigiformes</taxon>
        <taxon>Strigidae</taxon>
        <taxon>Athene</taxon>
    </lineage>
</organism>
<evidence type="ECO:0000256" key="4">
    <source>
        <dbReference type="ARBA" id="ARBA00022771"/>
    </source>
</evidence>
<feature type="region of interest" description="Disordered" evidence="8">
    <location>
        <begin position="1"/>
        <end position="27"/>
    </location>
</feature>
<feature type="domain" description="C2H2-type" evidence="9">
    <location>
        <begin position="112"/>
        <end position="139"/>
    </location>
</feature>
<evidence type="ECO:0000259" key="9">
    <source>
        <dbReference type="PROSITE" id="PS50157"/>
    </source>
</evidence>
<dbReference type="InterPro" id="IPR036236">
    <property type="entry name" value="Znf_C2H2_sf"/>
</dbReference>
<proteinExistence type="predicted"/>
<name>A0A663MLA8_ATHCN</name>
<evidence type="ECO:0000256" key="6">
    <source>
        <dbReference type="ARBA" id="ARBA00023242"/>
    </source>
</evidence>
<feature type="domain" description="C2H2-type" evidence="9">
    <location>
        <begin position="348"/>
        <end position="371"/>
    </location>
</feature>
<dbReference type="Pfam" id="PF13909">
    <property type="entry name" value="zf-H2C2_5"/>
    <property type="match status" value="1"/>
</dbReference>
<dbReference type="Proteomes" id="UP000472269">
    <property type="component" value="Unplaced"/>
</dbReference>
<dbReference type="GO" id="GO:0010468">
    <property type="term" value="P:regulation of gene expression"/>
    <property type="evidence" value="ECO:0007669"/>
    <property type="project" value="UniProtKB-ARBA"/>
</dbReference>
<dbReference type="SMART" id="SM00355">
    <property type="entry name" value="ZnF_C2H2"/>
    <property type="match status" value="9"/>
</dbReference>
<dbReference type="GO" id="GO:0008270">
    <property type="term" value="F:zinc ion binding"/>
    <property type="evidence" value="ECO:0007669"/>
    <property type="project" value="UniProtKB-KW"/>
</dbReference>
<sequence>MHVTFYLPVDADSSKNEENEANSRKRKAVNFENETLSSLFEHDLKEQPTPTCNSSDLSFNGRCSASEELLKDEPLFNCRVSHSQVRGDDAYHKFVENTRDTWPSNLSTYKTYKCQYCNYATSAHSNFQLHLKIHRDERPLVCKECSKPFNTSNHLQKHSLIHMENGYKCGHCLVADSCLENLGLHHEMHVGMCPGRDFGSSKYSDSISFLHGSEVYRAQPHVQRGTEGDLLVQSRPQFYQCVECEYTTHILSNLKLHIRTHTGEKPYSCSVCQKKFCTSSHLKRHRVTHFNMQHLKCKNCDYSTNKWLSLKQHLLPVKTYRCEECGYSTAHNSNLKPHLRIHTGEKPFKCGQCPAAFRTSSHLKRHLVTHSRLHCKKCRFSTVDKRAFQKHLLEKHRQQHKHGK</sequence>
<evidence type="ECO:0000313" key="11">
    <source>
        <dbReference type="Proteomes" id="UP000472269"/>
    </source>
</evidence>
<dbReference type="PANTHER" id="PTHR24379:SF121">
    <property type="entry name" value="C2H2-TYPE DOMAIN-CONTAINING PROTEIN"/>
    <property type="match status" value="1"/>
</dbReference>
<evidence type="ECO:0000313" key="10">
    <source>
        <dbReference type="Ensembl" id="ENSACUP00000012627.1"/>
    </source>
</evidence>
<dbReference type="Ensembl" id="ENSACUT00000013484.1">
    <property type="protein sequence ID" value="ENSACUP00000012627.1"/>
    <property type="gene ID" value="ENSACUG00000008525.1"/>
</dbReference>
<dbReference type="PROSITE" id="PS00028">
    <property type="entry name" value="ZINC_FINGER_C2H2_1"/>
    <property type="match status" value="3"/>
</dbReference>
<evidence type="ECO:0000256" key="8">
    <source>
        <dbReference type="SAM" id="MobiDB-lite"/>
    </source>
</evidence>
<dbReference type="Pfam" id="PF23611">
    <property type="entry name" value="zf-C2H2_16"/>
    <property type="match status" value="1"/>
</dbReference>
<protein>
    <recommendedName>
        <fullName evidence="9">C2H2-type domain-containing protein</fullName>
    </recommendedName>
</protein>
<gene>
    <name evidence="10" type="primary">LOC113478891</name>
</gene>
<keyword evidence="3" id="KW-0677">Repeat</keyword>
<evidence type="ECO:0000256" key="7">
    <source>
        <dbReference type="PROSITE-ProRule" id="PRU00042"/>
    </source>
</evidence>